<dbReference type="NCBIfam" id="NF009608">
    <property type="entry name" value="PRK13105.1"/>
    <property type="match status" value="1"/>
</dbReference>
<dbReference type="Pfam" id="PF01040">
    <property type="entry name" value="UbiA"/>
    <property type="match status" value="1"/>
</dbReference>
<comment type="subcellular location">
    <subcellularLocation>
        <location evidence="1">Membrane</location>
        <topology evidence="1">Multi-pass membrane protein</topology>
    </subcellularLocation>
</comment>
<dbReference type="InterPro" id="IPR044878">
    <property type="entry name" value="UbiA_sf"/>
</dbReference>
<dbReference type="Proteomes" id="UP001168620">
    <property type="component" value="Unassembled WGS sequence"/>
</dbReference>
<name>A0ABT8FCP4_9ACTN</name>
<feature type="transmembrane region" description="Helical" evidence="5">
    <location>
        <begin position="40"/>
        <end position="63"/>
    </location>
</feature>
<dbReference type="Gene3D" id="1.20.120.1780">
    <property type="entry name" value="UbiA prenyltransferase"/>
    <property type="match status" value="1"/>
</dbReference>
<evidence type="ECO:0000256" key="4">
    <source>
        <dbReference type="ARBA" id="ARBA00023136"/>
    </source>
</evidence>
<dbReference type="InterPro" id="IPR000537">
    <property type="entry name" value="UbiA_prenyltransferase"/>
</dbReference>
<proteinExistence type="predicted"/>
<dbReference type="CDD" id="cd13966">
    <property type="entry name" value="PT_UbiA_4"/>
    <property type="match status" value="1"/>
</dbReference>
<keyword evidence="2 5" id="KW-0812">Transmembrane</keyword>
<dbReference type="PANTHER" id="PTHR42723:SF1">
    <property type="entry name" value="CHLOROPHYLL SYNTHASE, CHLOROPLASTIC"/>
    <property type="match status" value="1"/>
</dbReference>
<keyword evidence="7" id="KW-1185">Reference proteome</keyword>
<evidence type="ECO:0000313" key="7">
    <source>
        <dbReference type="Proteomes" id="UP001168620"/>
    </source>
</evidence>
<reference evidence="6" key="1">
    <citation type="submission" date="2023-06" db="EMBL/GenBank/DDBJ databases">
        <title>Draft genome sequence of Nocardioides sp. SOB77.</title>
        <authorList>
            <person name="Zhang G."/>
        </authorList>
    </citation>
    <scope>NUCLEOTIDE SEQUENCE</scope>
    <source>
        <strain evidence="6">SOB77</strain>
    </source>
</reference>
<feature type="transmembrane region" description="Helical" evidence="5">
    <location>
        <begin position="128"/>
        <end position="145"/>
    </location>
</feature>
<keyword evidence="3 5" id="KW-1133">Transmembrane helix</keyword>
<dbReference type="Gene3D" id="1.10.357.140">
    <property type="entry name" value="UbiA prenyltransferase"/>
    <property type="match status" value="1"/>
</dbReference>
<keyword evidence="4 5" id="KW-0472">Membrane</keyword>
<gene>
    <name evidence="6" type="ORF">QWY28_05855</name>
</gene>
<sequence>MTATAPAGRRAPRRGPIPLLGQVLGSSRPLSWVNTAYPFAAAYLLAGGDVDTLLVLGTLWFLVPYNLLMYGVNDVFDYESDIRNPRKGGVEGVVLDQSVHRLTIGLAIATNLPFVAYLVAVGDGASRLVLAVSVFAVVAYSAPVLRFKERPFLDSLTSSTHFVSPAVLGLALADAPADTTTVAAVLGFFLWGIGSHAFGAVQDVVADRAGGIASVGTVIGARGTVWFALGAYVAAGLVLLALPWPGTLAAALVLPYVANVAPFVRVTDATCEGANAGWRRFLWLNYVTGFLVTQLFIWISLR</sequence>
<evidence type="ECO:0000256" key="1">
    <source>
        <dbReference type="ARBA" id="ARBA00004141"/>
    </source>
</evidence>
<feature type="transmembrane region" description="Helical" evidence="5">
    <location>
        <begin position="283"/>
        <end position="301"/>
    </location>
</feature>
<comment type="caution">
    <text evidence="6">The sequence shown here is derived from an EMBL/GenBank/DDBJ whole genome shotgun (WGS) entry which is preliminary data.</text>
</comment>
<dbReference type="PANTHER" id="PTHR42723">
    <property type="entry name" value="CHLOROPHYLL SYNTHASE"/>
    <property type="match status" value="1"/>
</dbReference>
<dbReference type="EMBL" id="JAUHJQ010000002">
    <property type="protein sequence ID" value="MDN4172459.1"/>
    <property type="molecule type" value="Genomic_DNA"/>
</dbReference>
<accession>A0ABT8FCP4</accession>
<evidence type="ECO:0000313" key="6">
    <source>
        <dbReference type="EMBL" id="MDN4172459.1"/>
    </source>
</evidence>
<dbReference type="RefSeq" id="WP_300951381.1">
    <property type="nucleotide sequence ID" value="NZ_JAUHJQ010000002.1"/>
</dbReference>
<evidence type="ECO:0000256" key="3">
    <source>
        <dbReference type="ARBA" id="ARBA00022989"/>
    </source>
</evidence>
<evidence type="ECO:0000256" key="2">
    <source>
        <dbReference type="ARBA" id="ARBA00022692"/>
    </source>
</evidence>
<organism evidence="6 7">
    <name type="scientific">Nocardioides oceani</name>
    <dbReference type="NCBI Taxonomy" id="3058369"/>
    <lineage>
        <taxon>Bacteria</taxon>
        <taxon>Bacillati</taxon>
        <taxon>Actinomycetota</taxon>
        <taxon>Actinomycetes</taxon>
        <taxon>Propionibacteriales</taxon>
        <taxon>Nocardioidaceae</taxon>
        <taxon>Nocardioides</taxon>
    </lineage>
</organism>
<evidence type="ECO:0000256" key="5">
    <source>
        <dbReference type="SAM" id="Phobius"/>
    </source>
</evidence>
<dbReference type="InterPro" id="IPR050475">
    <property type="entry name" value="Prenyltransferase_related"/>
</dbReference>
<protein>
    <submittedName>
        <fullName evidence="6">Prenyltransferase</fullName>
    </submittedName>
</protein>
<feature type="transmembrane region" description="Helical" evidence="5">
    <location>
        <begin position="102"/>
        <end position="122"/>
    </location>
</feature>